<gene>
    <name evidence="8" type="ORF">SEPCBS119000_006241</name>
</gene>
<comment type="caution">
    <text evidence="7">Lacks conserved residue(s) required for the propagation of feature annotation.</text>
</comment>
<feature type="transmembrane region" description="Helical" evidence="7">
    <location>
        <begin position="530"/>
        <end position="548"/>
    </location>
</feature>
<feature type="transmembrane region" description="Helical" evidence="7">
    <location>
        <begin position="249"/>
        <end position="267"/>
    </location>
</feature>
<evidence type="ECO:0000256" key="1">
    <source>
        <dbReference type="ARBA" id="ARBA00004141"/>
    </source>
</evidence>
<dbReference type="PANTHER" id="PTHR11660:SF57">
    <property type="entry name" value="SOLUTE CARRIER FAMILY 40 MEMBER"/>
    <property type="match status" value="1"/>
</dbReference>
<dbReference type="InterPro" id="IPR009716">
    <property type="entry name" value="Ferroportin-1"/>
</dbReference>
<reference evidence="8 9" key="1">
    <citation type="submission" date="2024-01" db="EMBL/GenBank/DDBJ databases">
        <authorList>
            <person name="Allen C."/>
            <person name="Tagirdzhanova G."/>
        </authorList>
    </citation>
    <scope>NUCLEOTIDE SEQUENCE [LARGE SCALE GENOMIC DNA]</scope>
    <source>
        <strain evidence="8 9">CBS 119000</strain>
    </source>
</reference>
<keyword evidence="4 7" id="KW-0812">Transmembrane</keyword>
<comment type="caution">
    <text evidence="8">The sequence shown here is derived from an EMBL/GenBank/DDBJ whole genome shotgun (WGS) entry which is preliminary data.</text>
</comment>
<name>A0ABP0E1X9_9PEZI</name>
<evidence type="ECO:0000256" key="7">
    <source>
        <dbReference type="RuleBase" id="RU365065"/>
    </source>
</evidence>
<feature type="transmembrane region" description="Helical" evidence="7">
    <location>
        <begin position="109"/>
        <end position="133"/>
    </location>
</feature>
<keyword evidence="9" id="KW-1185">Reference proteome</keyword>
<accession>A0ABP0E1X9</accession>
<evidence type="ECO:0000313" key="9">
    <source>
        <dbReference type="Proteomes" id="UP001642502"/>
    </source>
</evidence>
<sequence>MATEYHPTAAAPAFNELASAASDCDENDDNIPLIAGATLPKAVVVRLYVSHFLSTWNSRLFEFAAVLFLADIFPNTLLPMSVYAIVRGLVAMVFAGAIGDYIDRGNRLAVVRVSILSQRIAVVVSCAVFWMMMHETGAPGSSSLIISSRESKPHGALASGTGSSFGLLSTVFSATVSGLARDVTINNEALPLFKTPFSSILFTVAVLAACVEKLGSVLNTVAVERDWIVVMTTDSAPERRLLSARMRRIDLFCKLVGPFAVSLVAAASVRAALWTTLGMSGVSVVAEYFCIATVYQRVPLLHRRPSRISAMVEDEITSTTTDSTRVLPTGVGLSSVWSGIQTVARRLVPFASMSLYWRHPAFLPSFALALLYLTVLSFSGQMVTFLLTAGYTPLYVGVARTTSTAFELSATWIAPRLMARLGVVRGGIWSLSWQALWLTAAMTTFFATTAQGSTTGGIFGASCLAIGVALSRIGLWGFDLCAQSIVQDEVFDAQRGAFSTVEAAFQNLFEVLAFATTIVWSRPEQFHKPVIVSVAAVYTASALYTAFVRQRRGHLFHSPLPRAQRWIEKTFSRRESAGDVLTGSLLRQQS</sequence>
<comment type="function">
    <text evidence="7">May be involved in iron transport and iron homeostasis.</text>
</comment>
<feature type="transmembrane region" description="Helical" evidence="7">
    <location>
        <begin position="427"/>
        <end position="446"/>
    </location>
</feature>
<dbReference type="EMBL" id="CAWUON010000148">
    <property type="protein sequence ID" value="CAK7274568.1"/>
    <property type="molecule type" value="Genomic_DNA"/>
</dbReference>
<dbReference type="CDD" id="cd17480">
    <property type="entry name" value="MFS_SLC40A1_like"/>
    <property type="match status" value="1"/>
</dbReference>
<feature type="transmembrane region" description="Helical" evidence="7">
    <location>
        <begin position="84"/>
        <end position="102"/>
    </location>
</feature>
<organism evidence="8 9">
    <name type="scientific">Sporothrix epigloea</name>
    <dbReference type="NCBI Taxonomy" id="1892477"/>
    <lineage>
        <taxon>Eukaryota</taxon>
        <taxon>Fungi</taxon>
        <taxon>Dikarya</taxon>
        <taxon>Ascomycota</taxon>
        <taxon>Pezizomycotina</taxon>
        <taxon>Sordariomycetes</taxon>
        <taxon>Sordariomycetidae</taxon>
        <taxon>Ophiostomatales</taxon>
        <taxon>Ophiostomataceae</taxon>
        <taxon>Sporothrix</taxon>
    </lineage>
</organism>
<dbReference type="SUPFAM" id="SSF103473">
    <property type="entry name" value="MFS general substrate transporter"/>
    <property type="match status" value="1"/>
</dbReference>
<protein>
    <recommendedName>
        <fullName evidence="7">Solute carrier family 40 member</fullName>
    </recommendedName>
</protein>
<comment type="similarity">
    <text evidence="2 7">Belongs to the ferroportin (FP) (TC 2.A.100) family. SLC40A subfamily.</text>
</comment>
<proteinExistence type="inferred from homology"/>
<dbReference type="Pfam" id="PF06963">
    <property type="entry name" value="FPN1"/>
    <property type="match status" value="2"/>
</dbReference>
<keyword evidence="7" id="KW-0406">Ion transport</keyword>
<feature type="transmembrane region" description="Helical" evidence="7">
    <location>
        <begin position="273"/>
        <end position="295"/>
    </location>
</feature>
<keyword evidence="3 7" id="KW-0813">Transport</keyword>
<evidence type="ECO:0000256" key="5">
    <source>
        <dbReference type="ARBA" id="ARBA00022989"/>
    </source>
</evidence>
<keyword evidence="5 7" id="KW-1133">Transmembrane helix</keyword>
<evidence type="ECO:0000313" key="8">
    <source>
        <dbReference type="EMBL" id="CAK7274568.1"/>
    </source>
</evidence>
<evidence type="ECO:0000256" key="3">
    <source>
        <dbReference type="ARBA" id="ARBA00022448"/>
    </source>
</evidence>
<feature type="transmembrane region" description="Helical" evidence="7">
    <location>
        <begin position="361"/>
        <end position="387"/>
    </location>
</feature>
<comment type="subcellular location">
    <subcellularLocation>
        <location evidence="1 7">Membrane</location>
        <topology evidence="1 7">Multi-pass membrane protein</topology>
    </subcellularLocation>
</comment>
<dbReference type="PANTHER" id="PTHR11660">
    <property type="entry name" value="SOLUTE CARRIER FAMILY 40 MEMBER"/>
    <property type="match status" value="1"/>
</dbReference>
<evidence type="ECO:0000256" key="4">
    <source>
        <dbReference type="ARBA" id="ARBA00022692"/>
    </source>
</evidence>
<feature type="transmembrane region" description="Helical" evidence="7">
    <location>
        <begin position="197"/>
        <end position="215"/>
    </location>
</feature>
<feature type="transmembrane region" description="Helical" evidence="7">
    <location>
        <begin position="458"/>
        <end position="478"/>
    </location>
</feature>
<evidence type="ECO:0000256" key="6">
    <source>
        <dbReference type="ARBA" id="ARBA00023136"/>
    </source>
</evidence>
<dbReference type="Proteomes" id="UP001642502">
    <property type="component" value="Unassembled WGS sequence"/>
</dbReference>
<evidence type="ECO:0000256" key="2">
    <source>
        <dbReference type="ARBA" id="ARBA00006279"/>
    </source>
</evidence>
<dbReference type="InterPro" id="IPR036259">
    <property type="entry name" value="MFS_trans_sf"/>
</dbReference>
<keyword evidence="6 7" id="KW-0472">Membrane</keyword>